<dbReference type="EMBL" id="JBHSJB010000017">
    <property type="protein sequence ID" value="MFC5055771.1"/>
    <property type="molecule type" value="Genomic_DNA"/>
</dbReference>
<keyword evidence="2" id="KW-1185">Reference proteome</keyword>
<evidence type="ECO:0000313" key="1">
    <source>
        <dbReference type="EMBL" id="MFC5055771.1"/>
    </source>
</evidence>
<sequence length="85" mass="9189">MALRAGDHVTITRAEDGMVVLDERAGRYWQLNASATAVLDCLLSGQSAAEIGERIARTRRVTPEKAAKDVDDFIGQMRSAGLVTD</sequence>
<dbReference type="Proteomes" id="UP001595833">
    <property type="component" value="Unassembled WGS sequence"/>
</dbReference>
<dbReference type="Gene3D" id="1.10.10.1150">
    <property type="entry name" value="Coenzyme PQQ synthesis protein D (PqqD)"/>
    <property type="match status" value="1"/>
</dbReference>
<comment type="caution">
    <text evidence="1">The sequence shown here is derived from an EMBL/GenBank/DDBJ whole genome shotgun (WGS) entry which is preliminary data.</text>
</comment>
<dbReference type="NCBIfam" id="NF033530">
    <property type="entry name" value="lasso_PqqD_Strm"/>
    <property type="match status" value="1"/>
</dbReference>
<name>A0ABV9XZR0_9PSEU</name>
<organism evidence="1 2">
    <name type="scientific">Saccharothrix xinjiangensis</name>
    <dbReference type="NCBI Taxonomy" id="204798"/>
    <lineage>
        <taxon>Bacteria</taxon>
        <taxon>Bacillati</taxon>
        <taxon>Actinomycetota</taxon>
        <taxon>Actinomycetes</taxon>
        <taxon>Pseudonocardiales</taxon>
        <taxon>Pseudonocardiaceae</taxon>
        <taxon>Saccharothrix</taxon>
    </lineage>
</organism>
<reference evidence="2" key="1">
    <citation type="journal article" date="2019" name="Int. J. Syst. Evol. Microbiol.">
        <title>The Global Catalogue of Microorganisms (GCM) 10K type strain sequencing project: providing services to taxonomists for standard genome sequencing and annotation.</title>
        <authorList>
            <consortium name="The Broad Institute Genomics Platform"/>
            <consortium name="The Broad Institute Genome Sequencing Center for Infectious Disease"/>
            <person name="Wu L."/>
            <person name="Ma J."/>
        </authorList>
    </citation>
    <scope>NUCLEOTIDE SEQUENCE [LARGE SCALE GENOMIC DNA]</scope>
    <source>
        <strain evidence="2">KCTC 12848</strain>
    </source>
</reference>
<accession>A0ABV9XZR0</accession>
<protein>
    <submittedName>
        <fullName evidence="1">Lasso peptide biosynthesis PqqD family chaperone</fullName>
    </submittedName>
</protein>
<evidence type="ECO:0000313" key="2">
    <source>
        <dbReference type="Proteomes" id="UP001595833"/>
    </source>
</evidence>
<gene>
    <name evidence="1" type="ORF">ACFPFM_18660</name>
</gene>
<dbReference type="RefSeq" id="WP_344041764.1">
    <property type="nucleotide sequence ID" value="NZ_BAAAKE010000030.1"/>
</dbReference>
<proteinExistence type="predicted"/>
<dbReference type="InterPro" id="IPR041881">
    <property type="entry name" value="PqqD_sf"/>
</dbReference>
<dbReference type="InterPro" id="IPR008792">
    <property type="entry name" value="PQQD"/>
</dbReference>
<dbReference type="Pfam" id="PF05402">
    <property type="entry name" value="PqqD"/>
    <property type="match status" value="1"/>
</dbReference>